<dbReference type="Proteomes" id="UP001143309">
    <property type="component" value="Unassembled WGS sequence"/>
</dbReference>
<reference evidence="2" key="2">
    <citation type="submission" date="2023-01" db="EMBL/GenBank/DDBJ databases">
        <authorList>
            <person name="Sun Q."/>
            <person name="Evtushenko L."/>
        </authorList>
    </citation>
    <scope>NUCLEOTIDE SEQUENCE</scope>
    <source>
        <strain evidence="2">VKM B-2748</strain>
    </source>
</reference>
<sequence length="91" mass="9822">MSRILFQALLFLAPFIAYGIWLHFAGHGWRAPERWRGVPLAWLVAAGVALTVGSLFALGLTSGGSTKASYVPAHMKDGVFVPGRITEPGRE</sequence>
<comment type="caution">
    <text evidence="2">The sequence shown here is derived from an EMBL/GenBank/DDBJ whole genome shotgun (WGS) entry which is preliminary data.</text>
</comment>
<evidence type="ECO:0000313" key="3">
    <source>
        <dbReference type="Proteomes" id="UP001143309"/>
    </source>
</evidence>
<accession>A0A9W6JIX7</accession>
<evidence type="ECO:0000313" key="2">
    <source>
        <dbReference type="EMBL" id="GLK78510.1"/>
    </source>
</evidence>
<dbReference type="Pfam" id="PF19606">
    <property type="entry name" value="DUF6111"/>
    <property type="match status" value="1"/>
</dbReference>
<protein>
    <submittedName>
        <fullName evidence="2">Uncharacterized protein</fullName>
    </submittedName>
</protein>
<name>A0A9W6JIX7_9HYPH</name>
<organism evidence="2 3">
    <name type="scientific">Methylopila turkensis</name>
    <dbReference type="NCBI Taxonomy" id="1437816"/>
    <lineage>
        <taxon>Bacteria</taxon>
        <taxon>Pseudomonadati</taxon>
        <taxon>Pseudomonadota</taxon>
        <taxon>Alphaproteobacteria</taxon>
        <taxon>Hyphomicrobiales</taxon>
        <taxon>Methylopilaceae</taxon>
        <taxon>Methylopila</taxon>
    </lineage>
</organism>
<keyword evidence="1" id="KW-1133">Transmembrane helix</keyword>
<proteinExistence type="predicted"/>
<keyword evidence="3" id="KW-1185">Reference proteome</keyword>
<keyword evidence="1" id="KW-0472">Membrane</keyword>
<dbReference type="EMBL" id="BSFL01000001">
    <property type="protein sequence ID" value="GLK78510.1"/>
    <property type="molecule type" value="Genomic_DNA"/>
</dbReference>
<evidence type="ECO:0000256" key="1">
    <source>
        <dbReference type="SAM" id="Phobius"/>
    </source>
</evidence>
<dbReference type="AlphaFoldDB" id="A0A9W6JIX7"/>
<reference evidence="2" key="1">
    <citation type="journal article" date="2014" name="Int. J. Syst. Evol. Microbiol.">
        <title>Complete genome sequence of Corynebacterium casei LMG S-19264T (=DSM 44701T), isolated from a smear-ripened cheese.</title>
        <authorList>
            <consortium name="US DOE Joint Genome Institute (JGI-PGF)"/>
            <person name="Walter F."/>
            <person name="Albersmeier A."/>
            <person name="Kalinowski J."/>
            <person name="Ruckert C."/>
        </authorList>
    </citation>
    <scope>NUCLEOTIDE SEQUENCE</scope>
    <source>
        <strain evidence="2">VKM B-2748</strain>
    </source>
</reference>
<dbReference type="RefSeq" id="WP_271199030.1">
    <property type="nucleotide sequence ID" value="NZ_BSFL01000001.1"/>
</dbReference>
<dbReference type="InterPro" id="IPR046093">
    <property type="entry name" value="DUF6111"/>
</dbReference>
<feature type="transmembrane region" description="Helical" evidence="1">
    <location>
        <begin position="41"/>
        <end position="60"/>
    </location>
</feature>
<gene>
    <name evidence="2" type="ORF">GCM10008174_02510</name>
</gene>
<keyword evidence="1" id="KW-0812">Transmembrane</keyword>